<evidence type="ECO:0000256" key="2">
    <source>
        <dbReference type="ARBA" id="ARBA00023002"/>
    </source>
</evidence>
<reference evidence="5 6" key="1">
    <citation type="submission" date="2017-12" db="EMBL/GenBank/DDBJ databases">
        <title>Comparative genomics of Botrytis spp.</title>
        <authorList>
            <person name="Valero-Jimenez C.A."/>
            <person name="Tapia P."/>
            <person name="Veloso J."/>
            <person name="Silva-Moreno E."/>
            <person name="Staats M."/>
            <person name="Valdes J.H."/>
            <person name="Van Kan J.A.L."/>
        </authorList>
    </citation>
    <scope>NUCLEOTIDE SEQUENCE [LARGE SCALE GENOMIC DNA]</scope>
    <source>
        <strain evidence="5 6">Be9601</strain>
    </source>
</reference>
<proteinExistence type="predicted"/>
<evidence type="ECO:0000313" key="5">
    <source>
        <dbReference type="EMBL" id="TGO74041.1"/>
    </source>
</evidence>
<evidence type="ECO:0000256" key="1">
    <source>
        <dbReference type="ARBA" id="ARBA00001973"/>
    </source>
</evidence>
<evidence type="ECO:0000256" key="3">
    <source>
        <dbReference type="ARBA" id="ARBA00023033"/>
    </source>
</evidence>
<dbReference type="EMBL" id="PQXM01000311">
    <property type="protein sequence ID" value="TGO74041.1"/>
    <property type="molecule type" value="Genomic_DNA"/>
</dbReference>
<dbReference type="Pfam" id="PF18132">
    <property type="entry name" value="Tyrosinase_C"/>
    <property type="match status" value="1"/>
</dbReference>
<keyword evidence="3" id="KW-0503">Monooxygenase</keyword>
<protein>
    <recommendedName>
        <fullName evidence="4">Tyrosinase C-terminal domain-containing protein</fullName>
    </recommendedName>
</protein>
<dbReference type="STRING" id="278938.A0A4Z1JJZ7"/>
<accession>A0A4Z1JJZ7</accession>
<sequence>MSFISVYAVKAVDTSDIYDVVDYLKANLRWIVKETDGTVVPTEPVSSLLITVQDEIFTHLAIETELPVYGTKTFHTGTTSGKAGSASS</sequence>
<dbReference type="InterPro" id="IPR041640">
    <property type="entry name" value="Tyrosinase_C"/>
</dbReference>
<organism evidence="5 6">
    <name type="scientific">Botrytis elliptica</name>
    <dbReference type="NCBI Taxonomy" id="278938"/>
    <lineage>
        <taxon>Eukaryota</taxon>
        <taxon>Fungi</taxon>
        <taxon>Dikarya</taxon>
        <taxon>Ascomycota</taxon>
        <taxon>Pezizomycotina</taxon>
        <taxon>Leotiomycetes</taxon>
        <taxon>Helotiales</taxon>
        <taxon>Sclerotiniaceae</taxon>
        <taxon>Botrytis</taxon>
    </lineage>
</organism>
<evidence type="ECO:0000259" key="4">
    <source>
        <dbReference type="Pfam" id="PF18132"/>
    </source>
</evidence>
<keyword evidence="2" id="KW-0560">Oxidoreductase</keyword>
<dbReference type="AlphaFoldDB" id="A0A4Z1JJZ7"/>
<comment type="caution">
    <text evidence="5">The sequence shown here is derived from an EMBL/GenBank/DDBJ whole genome shotgun (WGS) entry which is preliminary data.</text>
</comment>
<name>A0A4Z1JJZ7_9HELO</name>
<evidence type="ECO:0000313" key="6">
    <source>
        <dbReference type="Proteomes" id="UP000297229"/>
    </source>
</evidence>
<comment type="cofactor">
    <cofactor evidence="1">
        <name>Cu(2+)</name>
        <dbReference type="ChEBI" id="CHEBI:29036"/>
    </cofactor>
</comment>
<feature type="domain" description="Tyrosinase C-terminal" evidence="4">
    <location>
        <begin position="12"/>
        <end position="52"/>
    </location>
</feature>
<gene>
    <name evidence="5" type="ORF">BELL_0313g00080</name>
</gene>
<dbReference type="GO" id="GO:0004497">
    <property type="term" value="F:monooxygenase activity"/>
    <property type="evidence" value="ECO:0007669"/>
    <property type="project" value="UniProtKB-KW"/>
</dbReference>
<dbReference type="Proteomes" id="UP000297229">
    <property type="component" value="Unassembled WGS sequence"/>
</dbReference>
<keyword evidence="6" id="KW-1185">Reference proteome</keyword>